<dbReference type="Pfam" id="PF00563">
    <property type="entry name" value="EAL"/>
    <property type="match status" value="1"/>
</dbReference>
<evidence type="ECO:0000313" key="7">
    <source>
        <dbReference type="Proteomes" id="UP000321726"/>
    </source>
</evidence>
<dbReference type="InterPro" id="IPR035919">
    <property type="entry name" value="EAL_sf"/>
</dbReference>
<dbReference type="InterPro" id="IPR001633">
    <property type="entry name" value="EAL_dom"/>
</dbReference>
<dbReference type="EMBL" id="BJXU01000098">
    <property type="protein sequence ID" value="GEN24612.1"/>
    <property type="molecule type" value="Genomic_DNA"/>
</dbReference>
<dbReference type="SUPFAM" id="SSF55073">
    <property type="entry name" value="Nucleotide cyclase"/>
    <property type="match status" value="1"/>
</dbReference>
<dbReference type="Gene3D" id="3.30.70.270">
    <property type="match status" value="1"/>
</dbReference>
<evidence type="ECO:0000313" key="6">
    <source>
        <dbReference type="Proteomes" id="UP000184123"/>
    </source>
</evidence>
<dbReference type="Gene3D" id="3.20.20.450">
    <property type="entry name" value="EAL domain"/>
    <property type="match status" value="1"/>
</dbReference>
<dbReference type="GO" id="GO:0071111">
    <property type="term" value="F:cyclic-guanylate-specific phosphodiesterase activity"/>
    <property type="evidence" value="ECO:0007669"/>
    <property type="project" value="InterPro"/>
</dbReference>
<dbReference type="InterPro" id="IPR000160">
    <property type="entry name" value="GGDEF_dom"/>
</dbReference>
<dbReference type="SMART" id="SM00052">
    <property type="entry name" value="EAL"/>
    <property type="match status" value="1"/>
</dbReference>
<keyword evidence="1" id="KW-0812">Transmembrane</keyword>
<feature type="transmembrane region" description="Helical" evidence="1">
    <location>
        <begin position="195"/>
        <end position="218"/>
    </location>
</feature>
<dbReference type="STRING" id="44933.SAMN05660971_03172"/>
<keyword evidence="7" id="KW-1185">Reference proteome</keyword>
<dbReference type="InterPro" id="IPR043128">
    <property type="entry name" value="Rev_trsase/Diguanyl_cyclase"/>
</dbReference>
<dbReference type="PANTHER" id="PTHR33121">
    <property type="entry name" value="CYCLIC DI-GMP PHOSPHODIESTERASE PDEF"/>
    <property type="match status" value="1"/>
</dbReference>
<dbReference type="SMART" id="SM00267">
    <property type="entry name" value="GGDEF"/>
    <property type="match status" value="1"/>
</dbReference>
<accession>A0A1M7JII0</accession>
<dbReference type="EMBL" id="FRCA01000009">
    <property type="protein sequence ID" value="SHM52583.1"/>
    <property type="molecule type" value="Genomic_DNA"/>
</dbReference>
<evidence type="ECO:0000313" key="5">
    <source>
        <dbReference type="EMBL" id="SHM52583.1"/>
    </source>
</evidence>
<dbReference type="InterPro" id="IPR029787">
    <property type="entry name" value="Nucleotide_cyclase"/>
</dbReference>
<feature type="transmembrane region" description="Helical" evidence="1">
    <location>
        <begin position="166"/>
        <end position="188"/>
    </location>
</feature>
<dbReference type="CDD" id="cd01948">
    <property type="entry name" value="EAL"/>
    <property type="match status" value="1"/>
</dbReference>
<dbReference type="Proteomes" id="UP000184123">
    <property type="component" value="Unassembled WGS sequence"/>
</dbReference>
<proteinExistence type="predicted"/>
<feature type="domain" description="EAL" evidence="2">
    <location>
        <begin position="498"/>
        <end position="753"/>
    </location>
</feature>
<keyword evidence="1" id="KW-0472">Membrane</keyword>
<feature type="transmembrane region" description="Helical" evidence="1">
    <location>
        <begin position="45"/>
        <end position="64"/>
    </location>
</feature>
<dbReference type="SUPFAM" id="SSF141868">
    <property type="entry name" value="EAL domain-like"/>
    <property type="match status" value="1"/>
</dbReference>
<feature type="transmembrane region" description="Helical" evidence="1">
    <location>
        <begin position="71"/>
        <end position="94"/>
    </location>
</feature>
<feature type="transmembrane region" description="Helical" evidence="1">
    <location>
        <begin position="289"/>
        <end position="308"/>
    </location>
</feature>
<evidence type="ECO:0000256" key="1">
    <source>
        <dbReference type="SAM" id="Phobius"/>
    </source>
</evidence>
<reference evidence="5 6" key="1">
    <citation type="submission" date="2016-11" db="EMBL/GenBank/DDBJ databases">
        <authorList>
            <person name="Jaros S."/>
            <person name="Januszkiewicz K."/>
            <person name="Wedrychowicz H."/>
        </authorList>
    </citation>
    <scope>NUCLEOTIDE SEQUENCE [LARGE SCALE GENOMIC DNA]</scope>
    <source>
        <strain evidence="5 6">DSM 4740</strain>
    </source>
</reference>
<dbReference type="PROSITE" id="PS50887">
    <property type="entry name" value="GGDEF"/>
    <property type="match status" value="1"/>
</dbReference>
<dbReference type="OrthoDB" id="9804951at2"/>
<dbReference type="NCBIfam" id="TIGR00254">
    <property type="entry name" value="GGDEF"/>
    <property type="match status" value="1"/>
</dbReference>
<dbReference type="InterPro" id="IPR050706">
    <property type="entry name" value="Cyclic-di-GMP_PDE-like"/>
</dbReference>
<keyword evidence="1" id="KW-1133">Transmembrane helix</keyword>
<sequence>MDTDEHAAPGGTAYWLLLVFALLVYLVAILVTFGQTYDTALDLHFAVRGFAGVLGALGILVGVARYRPRHCIPWILLAAMSALYAARPLLRFGILPYQDWLVLVIVLLQACAIVGALLAFAITRRVLANSDVWLEASVVVLAVGAFHFHVSVSPGWGHGDSTFEKAAFALVAPLGYVVQSGLLVALLYSHHFRGLAARLVFLAVGLDIVVDGVGYLAYSESNALQVAIFDVAPLVSLTWMAAALHPSMLELDGGAANRSHGWNPASGATIGIAVVLPFLGVFFTGVISLGAVVVMLTLVGGAVALLVLRIRHTMDSLAAARAHSELRACTDPLTRLLNLRGLKQAIAARPGEAFILVYLDVDQFKLLNDLNGHAFGDDLLRQVAQRLTAAASDAVAVARIGGDEYAIVLSAREQDARRVVDIQSVFSQPFVIDGVSVRASASIGLARAELSQQAWASSAESPSKVLSEVMRLADMAQYQAKHEGGDRVVVYDEALELDLKRRALILGALKGDLDEVLELHYQAIVDIATGEVVGAEALCRMQHPQLGNVSPAEFIEIAEGHGHIHALGDWVFQHAVAELITAEVLLPERFSLSINLSPRQLRSPQFINELLMWADAHKSLIDHVRLEITEAALVDSEACERIGSLRESGYRIAIDDFGSRYASLSNLHRYRVDVLKLDREFVADIANDSMCKAVIMAVVQLAKVLKVDVISEGVETRQQAGILYSLGCEFGQGYLWHYPEAGLVTHVHTATSRTQLAASSHNGEDGDQ</sequence>
<protein>
    <submittedName>
        <fullName evidence="5">Diguanylate cyclase (GGDEF) domain-containing protein</fullName>
    </submittedName>
</protein>
<evidence type="ECO:0000259" key="3">
    <source>
        <dbReference type="PROSITE" id="PS50887"/>
    </source>
</evidence>
<dbReference type="CDD" id="cd01949">
    <property type="entry name" value="GGDEF"/>
    <property type="match status" value="1"/>
</dbReference>
<feature type="transmembrane region" description="Helical" evidence="1">
    <location>
        <begin position="132"/>
        <end position="150"/>
    </location>
</feature>
<reference evidence="4 7" key="2">
    <citation type="submission" date="2019-07" db="EMBL/GenBank/DDBJ databases">
        <title>Whole genome shotgun sequence of Halomonas cupida NBRC 102219.</title>
        <authorList>
            <person name="Hosoyama A."/>
            <person name="Uohara A."/>
            <person name="Ohji S."/>
            <person name="Ichikawa N."/>
        </authorList>
    </citation>
    <scope>NUCLEOTIDE SEQUENCE [LARGE SCALE GENOMIC DNA]</scope>
    <source>
        <strain evidence="4 7">NBRC 102219</strain>
    </source>
</reference>
<dbReference type="AlphaFoldDB" id="A0A1M7JII0"/>
<name>A0A1M7JII0_9GAMM</name>
<feature type="domain" description="GGDEF" evidence="3">
    <location>
        <begin position="352"/>
        <end position="493"/>
    </location>
</feature>
<dbReference type="Pfam" id="PF00990">
    <property type="entry name" value="GGDEF"/>
    <property type="match status" value="1"/>
</dbReference>
<feature type="transmembrane region" description="Helical" evidence="1">
    <location>
        <begin position="265"/>
        <end position="283"/>
    </location>
</feature>
<feature type="transmembrane region" description="Helical" evidence="1">
    <location>
        <begin position="100"/>
        <end position="120"/>
    </location>
</feature>
<organism evidence="5 6">
    <name type="scientific">Halomonas cupida</name>
    <dbReference type="NCBI Taxonomy" id="44933"/>
    <lineage>
        <taxon>Bacteria</taxon>
        <taxon>Pseudomonadati</taxon>
        <taxon>Pseudomonadota</taxon>
        <taxon>Gammaproteobacteria</taxon>
        <taxon>Oceanospirillales</taxon>
        <taxon>Halomonadaceae</taxon>
        <taxon>Halomonas</taxon>
    </lineage>
</organism>
<feature type="transmembrane region" description="Helical" evidence="1">
    <location>
        <begin position="12"/>
        <end position="33"/>
    </location>
</feature>
<gene>
    <name evidence="4" type="ORF">HCU01_25610</name>
    <name evidence="5" type="ORF">SAMN05660971_03172</name>
</gene>
<dbReference type="RefSeq" id="WP_073436194.1">
    <property type="nucleotide sequence ID" value="NZ_BJXU01000098.1"/>
</dbReference>
<evidence type="ECO:0000259" key="2">
    <source>
        <dbReference type="PROSITE" id="PS50883"/>
    </source>
</evidence>
<evidence type="ECO:0000313" key="4">
    <source>
        <dbReference type="EMBL" id="GEN24612.1"/>
    </source>
</evidence>
<dbReference type="PROSITE" id="PS50883">
    <property type="entry name" value="EAL"/>
    <property type="match status" value="1"/>
</dbReference>
<dbReference type="Proteomes" id="UP000321726">
    <property type="component" value="Unassembled WGS sequence"/>
</dbReference>
<dbReference type="PANTHER" id="PTHR33121:SF79">
    <property type="entry name" value="CYCLIC DI-GMP PHOSPHODIESTERASE PDED-RELATED"/>
    <property type="match status" value="1"/>
</dbReference>